<proteinExistence type="predicted"/>
<evidence type="ECO:0000256" key="1">
    <source>
        <dbReference type="SAM" id="Phobius"/>
    </source>
</evidence>
<feature type="transmembrane region" description="Helical" evidence="1">
    <location>
        <begin position="97"/>
        <end position="119"/>
    </location>
</feature>
<keyword evidence="4" id="KW-1185">Reference proteome</keyword>
<gene>
    <name evidence="3" type="ORF">Fuma_01111</name>
</gene>
<evidence type="ECO:0000313" key="4">
    <source>
        <dbReference type="Proteomes" id="UP000187735"/>
    </source>
</evidence>
<dbReference type="STRING" id="1891926.Fuma_01111"/>
<dbReference type="RefSeq" id="WP_077023270.1">
    <property type="nucleotide sequence ID" value="NZ_CP017641.1"/>
</dbReference>
<name>A0A1P8WBY2_9PLAN</name>
<protein>
    <recommendedName>
        <fullName evidence="2">DUF1559 domain-containing protein</fullName>
    </recommendedName>
</protein>
<keyword evidence="1" id="KW-0812">Transmembrane</keyword>
<organism evidence="3 4">
    <name type="scientific">Fuerstiella marisgermanici</name>
    <dbReference type="NCBI Taxonomy" id="1891926"/>
    <lineage>
        <taxon>Bacteria</taxon>
        <taxon>Pseudomonadati</taxon>
        <taxon>Planctomycetota</taxon>
        <taxon>Planctomycetia</taxon>
        <taxon>Planctomycetales</taxon>
        <taxon>Planctomycetaceae</taxon>
        <taxon>Fuerstiella</taxon>
    </lineage>
</organism>
<dbReference type="EMBL" id="CP017641">
    <property type="protein sequence ID" value="APZ91523.1"/>
    <property type="molecule type" value="Genomic_DNA"/>
</dbReference>
<dbReference type="InterPro" id="IPR011453">
    <property type="entry name" value="DUF1559"/>
</dbReference>
<dbReference type="Proteomes" id="UP000187735">
    <property type="component" value="Chromosome"/>
</dbReference>
<reference evidence="3 4" key="1">
    <citation type="journal article" date="2016" name="Front. Microbiol.">
        <title>Fuerstia marisgermanicae gen. nov., sp. nov., an Unusual Member of the Phylum Planctomycetes from the German Wadden Sea.</title>
        <authorList>
            <person name="Kohn T."/>
            <person name="Heuer A."/>
            <person name="Jogler M."/>
            <person name="Vollmers J."/>
            <person name="Boedeker C."/>
            <person name="Bunk B."/>
            <person name="Rast P."/>
            <person name="Borchert D."/>
            <person name="Glockner I."/>
            <person name="Freese H.M."/>
            <person name="Klenk H.P."/>
            <person name="Overmann J."/>
            <person name="Kaster A.K."/>
            <person name="Rohde M."/>
            <person name="Wiegand S."/>
            <person name="Jogler C."/>
        </authorList>
    </citation>
    <scope>NUCLEOTIDE SEQUENCE [LARGE SCALE GENOMIC DNA]</scope>
    <source>
        <strain evidence="3 4">NH11</strain>
    </source>
</reference>
<sequence length="153" mass="17021">MYEFPPDQTNWWPLLMFLFAITVAVSIAIFRAGWAVLWEFTFAVVTGVFLIIVVMTLSPVGLIRIDSFTFAFLLIALPSSVCLHIRAVYRERGYGKGVVVGAIGGWATLLVTIVGLTIATTEGAREPARRTQCKYNLKQIALGFHKYHDANKP</sequence>
<feature type="transmembrane region" description="Helical" evidence="1">
    <location>
        <begin position="42"/>
        <end position="62"/>
    </location>
</feature>
<feature type="transmembrane region" description="Helical" evidence="1">
    <location>
        <begin position="12"/>
        <end position="30"/>
    </location>
</feature>
<dbReference type="AlphaFoldDB" id="A0A1P8WBY2"/>
<dbReference type="Pfam" id="PF07596">
    <property type="entry name" value="SBP_bac_10"/>
    <property type="match status" value="1"/>
</dbReference>
<keyword evidence="1" id="KW-0472">Membrane</keyword>
<evidence type="ECO:0000313" key="3">
    <source>
        <dbReference type="EMBL" id="APZ91523.1"/>
    </source>
</evidence>
<feature type="transmembrane region" description="Helical" evidence="1">
    <location>
        <begin position="68"/>
        <end position="85"/>
    </location>
</feature>
<accession>A0A1P8WBY2</accession>
<dbReference type="KEGG" id="fmr:Fuma_01111"/>
<keyword evidence="1" id="KW-1133">Transmembrane helix</keyword>
<feature type="domain" description="DUF1559" evidence="2">
    <location>
        <begin position="124"/>
        <end position="150"/>
    </location>
</feature>
<evidence type="ECO:0000259" key="2">
    <source>
        <dbReference type="Pfam" id="PF07596"/>
    </source>
</evidence>